<dbReference type="HOGENOM" id="CLU_1689351_0_0_1"/>
<gene>
    <name evidence="2" type="ordered locus">MTR_7g056823</name>
</gene>
<dbReference type="InterPro" id="IPR058594">
    <property type="entry name" value="PB1-like_dom_pln"/>
</dbReference>
<evidence type="ECO:0000259" key="1">
    <source>
        <dbReference type="Pfam" id="PF26130"/>
    </source>
</evidence>
<sequence length="156" mass="18228">MSVNSDDVSATCTRTKLMEIVKIRYLTFQSLFSCVSNYTPLLPFTFILTFSLRSIKQVPNLSPSRLNCHPLHFTKIIIITGDHPWKRFGFEVRFCGLSRMEDSITVILHHGGCLERDEYQRLQYVDGEFCVWEKMDVDQLCLWDIEKMAKRCRGSH</sequence>
<name>A0A072U019_MEDTR</name>
<dbReference type="EMBL" id="CM001223">
    <property type="protein sequence ID" value="KEH22781.1"/>
    <property type="molecule type" value="Genomic_DNA"/>
</dbReference>
<reference evidence="2 4" key="2">
    <citation type="journal article" date="2014" name="BMC Genomics">
        <title>An improved genome release (version Mt4.0) for the model legume Medicago truncatula.</title>
        <authorList>
            <person name="Tang H."/>
            <person name="Krishnakumar V."/>
            <person name="Bidwell S."/>
            <person name="Rosen B."/>
            <person name="Chan A."/>
            <person name="Zhou S."/>
            <person name="Gentzbittel L."/>
            <person name="Childs K.L."/>
            <person name="Yandell M."/>
            <person name="Gundlach H."/>
            <person name="Mayer K.F."/>
            <person name="Schwartz D.C."/>
            <person name="Town C.D."/>
        </authorList>
    </citation>
    <scope>GENOME REANNOTATION</scope>
    <source>
        <strain evidence="2">A17</strain>
        <strain evidence="3 4">cv. Jemalong A17</strain>
    </source>
</reference>
<reference evidence="3" key="3">
    <citation type="submission" date="2015-04" db="UniProtKB">
        <authorList>
            <consortium name="EnsemblPlants"/>
        </authorList>
    </citation>
    <scope>IDENTIFICATION</scope>
    <source>
        <strain evidence="3">cv. Jemalong A17</strain>
    </source>
</reference>
<evidence type="ECO:0000313" key="4">
    <source>
        <dbReference type="Proteomes" id="UP000002051"/>
    </source>
</evidence>
<keyword evidence="4" id="KW-1185">Reference proteome</keyword>
<evidence type="ECO:0000313" key="2">
    <source>
        <dbReference type="EMBL" id="KEH22781.1"/>
    </source>
</evidence>
<dbReference type="Proteomes" id="UP000002051">
    <property type="component" value="Unassembled WGS sequence"/>
</dbReference>
<proteinExistence type="predicted"/>
<feature type="domain" description="PB1-like" evidence="1">
    <location>
        <begin position="100"/>
        <end position="152"/>
    </location>
</feature>
<dbReference type="EnsemblPlants" id="KEH22781">
    <property type="protein sequence ID" value="KEH22781"/>
    <property type="gene ID" value="MTR_7g056823"/>
</dbReference>
<protein>
    <recommendedName>
        <fullName evidence="1">PB1-like domain-containing protein</fullName>
    </recommendedName>
</protein>
<dbReference type="AlphaFoldDB" id="A0A072U019"/>
<organism evidence="2 4">
    <name type="scientific">Medicago truncatula</name>
    <name type="common">Barrel medic</name>
    <name type="synonym">Medicago tribuloides</name>
    <dbReference type="NCBI Taxonomy" id="3880"/>
    <lineage>
        <taxon>Eukaryota</taxon>
        <taxon>Viridiplantae</taxon>
        <taxon>Streptophyta</taxon>
        <taxon>Embryophyta</taxon>
        <taxon>Tracheophyta</taxon>
        <taxon>Spermatophyta</taxon>
        <taxon>Magnoliopsida</taxon>
        <taxon>eudicotyledons</taxon>
        <taxon>Gunneridae</taxon>
        <taxon>Pentapetalae</taxon>
        <taxon>rosids</taxon>
        <taxon>fabids</taxon>
        <taxon>Fabales</taxon>
        <taxon>Fabaceae</taxon>
        <taxon>Papilionoideae</taxon>
        <taxon>50 kb inversion clade</taxon>
        <taxon>NPAAA clade</taxon>
        <taxon>Hologalegina</taxon>
        <taxon>IRL clade</taxon>
        <taxon>Trifolieae</taxon>
        <taxon>Medicago</taxon>
    </lineage>
</organism>
<dbReference type="Pfam" id="PF26130">
    <property type="entry name" value="PB1-like"/>
    <property type="match status" value="1"/>
</dbReference>
<evidence type="ECO:0000313" key="3">
    <source>
        <dbReference type="EnsemblPlants" id="KEH22781"/>
    </source>
</evidence>
<accession>A0A072U019</accession>
<reference evidence="2 4" key="1">
    <citation type="journal article" date="2011" name="Nature">
        <title>The Medicago genome provides insight into the evolution of rhizobial symbioses.</title>
        <authorList>
            <person name="Young N.D."/>
            <person name="Debelle F."/>
            <person name="Oldroyd G.E."/>
            <person name="Geurts R."/>
            <person name="Cannon S.B."/>
            <person name="Udvardi M.K."/>
            <person name="Benedito V.A."/>
            <person name="Mayer K.F."/>
            <person name="Gouzy J."/>
            <person name="Schoof H."/>
            <person name="Van de Peer Y."/>
            <person name="Proost S."/>
            <person name="Cook D.R."/>
            <person name="Meyers B.C."/>
            <person name="Spannagl M."/>
            <person name="Cheung F."/>
            <person name="De Mita S."/>
            <person name="Krishnakumar V."/>
            <person name="Gundlach H."/>
            <person name="Zhou S."/>
            <person name="Mudge J."/>
            <person name="Bharti A.K."/>
            <person name="Murray J.D."/>
            <person name="Naoumkina M.A."/>
            <person name="Rosen B."/>
            <person name="Silverstein K.A."/>
            <person name="Tang H."/>
            <person name="Rombauts S."/>
            <person name="Zhao P.X."/>
            <person name="Zhou P."/>
            <person name="Barbe V."/>
            <person name="Bardou P."/>
            <person name="Bechner M."/>
            <person name="Bellec A."/>
            <person name="Berger A."/>
            <person name="Berges H."/>
            <person name="Bidwell S."/>
            <person name="Bisseling T."/>
            <person name="Choisne N."/>
            <person name="Couloux A."/>
            <person name="Denny R."/>
            <person name="Deshpande S."/>
            <person name="Dai X."/>
            <person name="Doyle J.J."/>
            <person name="Dudez A.M."/>
            <person name="Farmer A.D."/>
            <person name="Fouteau S."/>
            <person name="Franken C."/>
            <person name="Gibelin C."/>
            <person name="Gish J."/>
            <person name="Goldstein S."/>
            <person name="Gonzalez A.J."/>
            <person name="Green P.J."/>
            <person name="Hallab A."/>
            <person name="Hartog M."/>
            <person name="Hua A."/>
            <person name="Humphray S.J."/>
            <person name="Jeong D.H."/>
            <person name="Jing Y."/>
            <person name="Jocker A."/>
            <person name="Kenton S.M."/>
            <person name="Kim D.J."/>
            <person name="Klee K."/>
            <person name="Lai H."/>
            <person name="Lang C."/>
            <person name="Lin S."/>
            <person name="Macmil S.L."/>
            <person name="Magdelenat G."/>
            <person name="Matthews L."/>
            <person name="McCorrison J."/>
            <person name="Monaghan E.L."/>
            <person name="Mun J.H."/>
            <person name="Najar F.Z."/>
            <person name="Nicholson C."/>
            <person name="Noirot C."/>
            <person name="O'Bleness M."/>
            <person name="Paule C.R."/>
            <person name="Poulain J."/>
            <person name="Prion F."/>
            <person name="Qin B."/>
            <person name="Qu C."/>
            <person name="Retzel E.F."/>
            <person name="Riddle C."/>
            <person name="Sallet E."/>
            <person name="Samain S."/>
            <person name="Samson N."/>
            <person name="Sanders I."/>
            <person name="Saurat O."/>
            <person name="Scarpelli C."/>
            <person name="Schiex T."/>
            <person name="Segurens B."/>
            <person name="Severin A.J."/>
            <person name="Sherrier D.J."/>
            <person name="Shi R."/>
            <person name="Sims S."/>
            <person name="Singer S.R."/>
            <person name="Sinharoy S."/>
            <person name="Sterck L."/>
            <person name="Viollet A."/>
            <person name="Wang B.B."/>
            <person name="Wang K."/>
            <person name="Wang M."/>
            <person name="Wang X."/>
            <person name="Warfsmann J."/>
            <person name="Weissenbach J."/>
            <person name="White D.D."/>
            <person name="White J.D."/>
            <person name="Wiley G.B."/>
            <person name="Wincker P."/>
            <person name="Xing Y."/>
            <person name="Yang L."/>
            <person name="Yao Z."/>
            <person name="Ying F."/>
            <person name="Zhai J."/>
            <person name="Zhou L."/>
            <person name="Zuber A."/>
            <person name="Denarie J."/>
            <person name="Dixon R.A."/>
            <person name="May G.D."/>
            <person name="Schwartz D.C."/>
            <person name="Rogers J."/>
            <person name="Quetier F."/>
            <person name="Town C.D."/>
            <person name="Roe B.A."/>
        </authorList>
    </citation>
    <scope>NUCLEOTIDE SEQUENCE [LARGE SCALE GENOMIC DNA]</scope>
    <source>
        <strain evidence="2">A17</strain>
        <strain evidence="3 4">cv. Jemalong A17</strain>
    </source>
</reference>